<protein>
    <submittedName>
        <fullName evidence="2">Uncharacterized protein</fullName>
    </submittedName>
</protein>
<evidence type="ECO:0000256" key="1">
    <source>
        <dbReference type="SAM" id="MobiDB-lite"/>
    </source>
</evidence>
<name>A0AAW0UB85_SCYPA</name>
<proteinExistence type="predicted"/>
<reference evidence="2 3" key="1">
    <citation type="submission" date="2023-03" db="EMBL/GenBank/DDBJ databases">
        <title>High-quality genome of Scylla paramamosain provides insights in environmental adaptation.</title>
        <authorList>
            <person name="Zhang L."/>
        </authorList>
    </citation>
    <scope>NUCLEOTIDE SEQUENCE [LARGE SCALE GENOMIC DNA]</scope>
    <source>
        <strain evidence="2">LZ_2023a</strain>
        <tissue evidence="2">Muscle</tissue>
    </source>
</reference>
<gene>
    <name evidence="2" type="ORF">O3P69_004933</name>
</gene>
<feature type="region of interest" description="Disordered" evidence="1">
    <location>
        <begin position="211"/>
        <end position="247"/>
    </location>
</feature>
<accession>A0AAW0UB85</accession>
<keyword evidence="3" id="KW-1185">Reference proteome</keyword>
<dbReference type="AlphaFoldDB" id="A0AAW0UB85"/>
<feature type="compositionally biased region" description="Polar residues" evidence="1">
    <location>
        <begin position="287"/>
        <end position="296"/>
    </location>
</feature>
<evidence type="ECO:0000313" key="2">
    <source>
        <dbReference type="EMBL" id="KAK8396593.1"/>
    </source>
</evidence>
<evidence type="ECO:0000313" key="3">
    <source>
        <dbReference type="Proteomes" id="UP001487740"/>
    </source>
</evidence>
<sequence>MHTWFVKLHKVKSGQATKKLTDREMYVLQKCSFYEGKLQHRSTAPLKPLARDVEADALGQLSDVGVSDAGDGPVGQDQLLSHLERGAVKLFRTPKRPAAGTRRRTATEEEDVLKDIRDNMKVSTELLSELVHKGDQGPREPFITYLSESLRTLPEDQYQVVMKHFTSFLHNLPHPAATLVQHQWQYSQPLQYPFSQPQNYSQPQYPLQTPTFQQTPSTTSLQTTQESTQPQYTLMTRSTSTPSTSSVPGVASTPVFSALACAHDVLNMTLGSINLSGLTDVGNSSFRSIGNLNTPRLATPREDGAPE</sequence>
<comment type="caution">
    <text evidence="2">The sequence shown here is derived from an EMBL/GenBank/DDBJ whole genome shotgun (WGS) entry which is preliminary data.</text>
</comment>
<dbReference type="EMBL" id="JARAKH010000015">
    <property type="protein sequence ID" value="KAK8396593.1"/>
    <property type="molecule type" value="Genomic_DNA"/>
</dbReference>
<organism evidence="2 3">
    <name type="scientific">Scylla paramamosain</name>
    <name type="common">Mud crab</name>
    <dbReference type="NCBI Taxonomy" id="85552"/>
    <lineage>
        <taxon>Eukaryota</taxon>
        <taxon>Metazoa</taxon>
        <taxon>Ecdysozoa</taxon>
        <taxon>Arthropoda</taxon>
        <taxon>Crustacea</taxon>
        <taxon>Multicrustacea</taxon>
        <taxon>Malacostraca</taxon>
        <taxon>Eumalacostraca</taxon>
        <taxon>Eucarida</taxon>
        <taxon>Decapoda</taxon>
        <taxon>Pleocyemata</taxon>
        <taxon>Brachyura</taxon>
        <taxon>Eubrachyura</taxon>
        <taxon>Portunoidea</taxon>
        <taxon>Portunidae</taxon>
        <taxon>Portuninae</taxon>
        <taxon>Scylla</taxon>
    </lineage>
</organism>
<dbReference type="Proteomes" id="UP001487740">
    <property type="component" value="Unassembled WGS sequence"/>
</dbReference>
<feature type="region of interest" description="Disordered" evidence="1">
    <location>
        <begin position="287"/>
        <end position="307"/>
    </location>
</feature>